<dbReference type="PROSITE" id="PS00211">
    <property type="entry name" value="ABC_TRANSPORTER_1"/>
    <property type="match status" value="1"/>
</dbReference>
<dbReference type="SUPFAM" id="SSF52540">
    <property type="entry name" value="P-loop containing nucleoside triphosphate hydrolases"/>
    <property type="match status" value="1"/>
</dbReference>
<dbReference type="InterPro" id="IPR027417">
    <property type="entry name" value="P-loop_NTPase"/>
</dbReference>
<dbReference type="Pfam" id="PF13343">
    <property type="entry name" value="SBP_bac_6"/>
    <property type="match status" value="1"/>
</dbReference>
<comment type="subcellular location">
    <subcellularLocation>
        <location evidence="1">Cell membrane</location>
        <topology evidence="1">Peripheral membrane protein</topology>
    </subcellularLocation>
</comment>
<evidence type="ECO:0000259" key="10">
    <source>
        <dbReference type="PROSITE" id="PS50893"/>
    </source>
</evidence>
<keyword evidence="5" id="KW-0547">Nucleotide-binding</keyword>
<keyword evidence="7" id="KW-0408">Iron</keyword>
<evidence type="ECO:0000313" key="12">
    <source>
        <dbReference type="Proteomes" id="UP000230821"/>
    </source>
</evidence>
<name>A0A2G6KK72_9BACT</name>
<dbReference type="InterPro" id="IPR003439">
    <property type="entry name" value="ABC_transporter-like_ATP-bd"/>
</dbReference>
<dbReference type="AlphaFoldDB" id="A0A2G6KK72"/>
<keyword evidence="3" id="KW-1003">Cell membrane</keyword>
<keyword evidence="9" id="KW-0472">Membrane</keyword>
<evidence type="ECO:0000313" key="11">
    <source>
        <dbReference type="EMBL" id="PIE35229.1"/>
    </source>
</evidence>
<dbReference type="Gene3D" id="3.40.190.10">
    <property type="entry name" value="Periplasmic binding protein-like II"/>
    <property type="match status" value="2"/>
</dbReference>
<evidence type="ECO:0000256" key="2">
    <source>
        <dbReference type="ARBA" id="ARBA00022448"/>
    </source>
</evidence>
<dbReference type="PANTHER" id="PTHR42771">
    <property type="entry name" value="IRON(3+)-HYDROXAMATE IMPORT ATP-BINDING PROTEIN FHUC"/>
    <property type="match status" value="1"/>
</dbReference>
<dbReference type="GO" id="GO:0005524">
    <property type="term" value="F:ATP binding"/>
    <property type="evidence" value="ECO:0007669"/>
    <property type="project" value="UniProtKB-KW"/>
</dbReference>
<dbReference type="Proteomes" id="UP000230821">
    <property type="component" value="Unassembled WGS sequence"/>
</dbReference>
<evidence type="ECO:0000256" key="5">
    <source>
        <dbReference type="ARBA" id="ARBA00022741"/>
    </source>
</evidence>
<sequence>MKSMIIEAMNITFGYGSTQILRSVNIHAEKGQIISLLGPNGSGKSTLLRCLCGLLPVAKQAVFIHGKPIETYHSRELARTIAFLPQSQEQMALTSVYELVSMGRAPYHSSGWLATAEDRRKIQWAMDYMQISAMKDRMVETLSGGERQRVWIAMILAQDTPIILLDEPVTYMDLKHQWNLLEIIRDLKKTCGKTIISVFHDINHAMEISDMVCMLKDGKVYSIGMCDQVINERGIHDVFEMSVEKRIGDKVKITSPHDYEKSHSCTESWLNNCIAEETLPDIMLTHAGEFSALGTRKMDEYFMASAASLEQDHPIREQLSMLRDPKGFFYPVAVVPLVMSYNAQNVDNKVLTNSWSDLFLDRLKVIIPDKSKPITKELGAYIMRYLPEYFDRFEHLDYLFSPAEVIKIVAAGEYDMCITNITFSMMMKNRSIRTNHAKEGVLLLPQVLVLKKGADERHIRLASTVLEDDIQNYMGAQGFFTSNANAVMGEAIAYDGMLKNWNGWESYIQDIVDYEHTFGEAS</sequence>
<evidence type="ECO:0000256" key="4">
    <source>
        <dbReference type="ARBA" id="ARBA00022496"/>
    </source>
</evidence>
<proteinExistence type="predicted"/>
<evidence type="ECO:0000256" key="7">
    <source>
        <dbReference type="ARBA" id="ARBA00023004"/>
    </source>
</evidence>
<feature type="domain" description="ABC transporter" evidence="10">
    <location>
        <begin position="6"/>
        <end position="242"/>
    </location>
</feature>
<dbReference type="Gene3D" id="3.40.50.300">
    <property type="entry name" value="P-loop containing nucleotide triphosphate hydrolases"/>
    <property type="match status" value="1"/>
</dbReference>
<dbReference type="FunFam" id="3.40.50.300:FF:000134">
    <property type="entry name" value="Iron-enterobactin ABC transporter ATP-binding protein"/>
    <property type="match status" value="1"/>
</dbReference>
<dbReference type="CDD" id="cd03214">
    <property type="entry name" value="ABC_Iron-Siderophores_B12_Hemin"/>
    <property type="match status" value="1"/>
</dbReference>
<keyword evidence="2" id="KW-0813">Transport</keyword>
<evidence type="ECO:0000256" key="8">
    <source>
        <dbReference type="ARBA" id="ARBA00023065"/>
    </source>
</evidence>
<protein>
    <recommendedName>
        <fullName evidence="10">ABC transporter domain-containing protein</fullName>
    </recommendedName>
</protein>
<comment type="caution">
    <text evidence="11">The sequence shown here is derived from an EMBL/GenBank/DDBJ whole genome shotgun (WGS) entry which is preliminary data.</text>
</comment>
<evidence type="ECO:0000256" key="1">
    <source>
        <dbReference type="ARBA" id="ARBA00004202"/>
    </source>
</evidence>
<dbReference type="Pfam" id="PF00005">
    <property type="entry name" value="ABC_tran"/>
    <property type="match status" value="1"/>
</dbReference>
<evidence type="ECO:0000256" key="9">
    <source>
        <dbReference type="ARBA" id="ARBA00023136"/>
    </source>
</evidence>
<keyword evidence="6" id="KW-0067">ATP-binding</keyword>
<dbReference type="EMBL" id="PDSK01000051">
    <property type="protein sequence ID" value="PIE35229.1"/>
    <property type="molecule type" value="Genomic_DNA"/>
</dbReference>
<reference evidence="11 12" key="1">
    <citation type="submission" date="2017-10" db="EMBL/GenBank/DDBJ databases">
        <title>Novel microbial diversity and functional potential in the marine mammal oral microbiome.</title>
        <authorList>
            <person name="Dudek N.K."/>
            <person name="Sun C.L."/>
            <person name="Burstein D."/>
            <person name="Kantor R.S."/>
            <person name="Aliaga Goltsman D.S."/>
            <person name="Bik E.M."/>
            <person name="Thomas B.C."/>
            <person name="Banfield J.F."/>
            <person name="Relman D.A."/>
        </authorList>
    </citation>
    <scope>NUCLEOTIDE SEQUENCE [LARGE SCALE GENOMIC DNA]</scope>
    <source>
        <strain evidence="11">DOLJORAL78_47_16</strain>
    </source>
</reference>
<organism evidence="11 12">
    <name type="scientific">candidate division KSB3 bacterium</name>
    <dbReference type="NCBI Taxonomy" id="2044937"/>
    <lineage>
        <taxon>Bacteria</taxon>
        <taxon>candidate division KSB3</taxon>
    </lineage>
</organism>
<dbReference type="GO" id="GO:0006826">
    <property type="term" value="P:iron ion transport"/>
    <property type="evidence" value="ECO:0007669"/>
    <property type="project" value="UniProtKB-KW"/>
</dbReference>
<evidence type="ECO:0000256" key="3">
    <source>
        <dbReference type="ARBA" id="ARBA00022475"/>
    </source>
</evidence>
<dbReference type="InterPro" id="IPR003593">
    <property type="entry name" value="AAA+_ATPase"/>
</dbReference>
<keyword evidence="8" id="KW-0406">Ion transport</keyword>
<keyword evidence="4" id="KW-0410">Iron transport</keyword>
<dbReference type="SUPFAM" id="SSF53850">
    <property type="entry name" value="Periplasmic binding protein-like II"/>
    <property type="match status" value="1"/>
</dbReference>
<gene>
    <name evidence="11" type="ORF">CSA56_05090</name>
</gene>
<accession>A0A2G6KK72</accession>
<dbReference type="GO" id="GO:0005886">
    <property type="term" value="C:plasma membrane"/>
    <property type="evidence" value="ECO:0007669"/>
    <property type="project" value="UniProtKB-SubCell"/>
</dbReference>
<dbReference type="GO" id="GO:0016887">
    <property type="term" value="F:ATP hydrolysis activity"/>
    <property type="evidence" value="ECO:0007669"/>
    <property type="project" value="InterPro"/>
</dbReference>
<dbReference type="InterPro" id="IPR051535">
    <property type="entry name" value="Siderophore_ABC-ATPase"/>
</dbReference>
<dbReference type="SMART" id="SM00382">
    <property type="entry name" value="AAA"/>
    <property type="match status" value="1"/>
</dbReference>
<dbReference type="PROSITE" id="PS50893">
    <property type="entry name" value="ABC_TRANSPORTER_2"/>
    <property type="match status" value="1"/>
</dbReference>
<dbReference type="InterPro" id="IPR017871">
    <property type="entry name" value="ABC_transporter-like_CS"/>
</dbReference>
<dbReference type="PANTHER" id="PTHR42771:SF2">
    <property type="entry name" value="IRON(3+)-HYDROXAMATE IMPORT ATP-BINDING PROTEIN FHUC"/>
    <property type="match status" value="1"/>
</dbReference>
<evidence type="ECO:0000256" key="6">
    <source>
        <dbReference type="ARBA" id="ARBA00022840"/>
    </source>
</evidence>